<organism evidence="2 3">
    <name type="scientific">Alkanindiges hydrocarboniclasticus</name>
    <dbReference type="NCBI Taxonomy" id="1907941"/>
    <lineage>
        <taxon>Bacteria</taxon>
        <taxon>Pseudomonadati</taxon>
        <taxon>Pseudomonadota</taxon>
        <taxon>Gammaproteobacteria</taxon>
        <taxon>Moraxellales</taxon>
        <taxon>Moraxellaceae</taxon>
        <taxon>Alkanindiges</taxon>
    </lineage>
</organism>
<evidence type="ECO:0000313" key="2">
    <source>
        <dbReference type="EMBL" id="ONG38802.1"/>
    </source>
</evidence>
<comment type="caution">
    <text evidence="2">The sequence shown here is derived from an EMBL/GenBank/DDBJ whole genome shotgun (WGS) entry which is preliminary data.</text>
</comment>
<dbReference type="Proteomes" id="UP000192132">
    <property type="component" value="Unassembled WGS sequence"/>
</dbReference>
<feature type="region of interest" description="Disordered" evidence="1">
    <location>
        <begin position="68"/>
        <end position="98"/>
    </location>
</feature>
<reference evidence="2 3" key="1">
    <citation type="submission" date="2016-10" db="EMBL/GenBank/DDBJ databases">
        <title>Draft Genome sequence of Alkanindiges sp. strain H1.</title>
        <authorList>
            <person name="Subhash Y."/>
            <person name="Lee S."/>
        </authorList>
    </citation>
    <scope>NUCLEOTIDE SEQUENCE [LARGE SCALE GENOMIC DNA]</scope>
    <source>
        <strain evidence="2 3">H1</strain>
    </source>
</reference>
<evidence type="ECO:0000313" key="3">
    <source>
        <dbReference type="Proteomes" id="UP000192132"/>
    </source>
</evidence>
<dbReference type="AlphaFoldDB" id="A0A1S8CSE7"/>
<keyword evidence="3" id="KW-1185">Reference proteome</keyword>
<sequence>MVQYLIIAGLLLWSCYVVLRRFMPKTSFKWQQALAVWLANKRFVRLSGWLMPKAAQSGCSAGCSDCSVDSSKADSSKTACATETTKPNDTKEQPVQWR</sequence>
<gene>
    <name evidence="2" type="ORF">BKE30_11485</name>
</gene>
<dbReference type="EMBL" id="MLCN01000029">
    <property type="protein sequence ID" value="ONG38802.1"/>
    <property type="molecule type" value="Genomic_DNA"/>
</dbReference>
<dbReference type="InterPro" id="IPR046494">
    <property type="entry name" value="DUF6587"/>
</dbReference>
<dbReference type="STRING" id="1907941.BKE30_11485"/>
<name>A0A1S8CSE7_9GAMM</name>
<proteinExistence type="predicted"/>
<feature type="compositionally biased region" description="Polar residues" evidence="1">
    <location>
        <begin position="76"/>
        <end position="85"/>
    </location>
</feature>
<protein>
    <submittedName>
        <fullName evidence="2">Uncharacterized protein</fullName>
    </submittedName>
</protein>
<accession>A0A1S8CSE7</accession>
<dbReference type="Pfam" id="PF20228">
    <property type="entry name" value="DUF6587"/>
    <property type="match status" value="1"/>
</dbReference>
<evidence type="ECO:0000256" key="1">
    <source>
        <dbReference type="SAM" id="MobiDB-lite"/>
    </source>
</evidence>